<dbReference type="EMBL" id="JAYGJQ010000003">
    <property type="protein sequence ID" value="MEA9358211.1"/>
    <property type="molecule type" value="Genomic_DNA"/>
</dbReference>
<evidence type="ECO:0000313" key="3">
    <source>
        <dbReference type="Proteomes" id="UP001302274"/>
    </source>
</evidence>
<protein>
    <submittedName>
        <fullName evidence="2">Uncharacterized protein</fullName>
    </submittedName>
</protein>
<gene>
    <name evidence="2" type="ORF">SHI21_18395</name>
</gene>
<name>A0ABU5VYR3_9BACT</name>
<keyword evidence="1" id="KW-0732">Signal</keyword>
<feature type="signal peptide" evidence="1">
    <location>
        <begin position="1"/>
        <end position="18"/>
    </location>
</feature>
<feature type="chain" id="PRO_5046905644" evidence="1">
    <location>
        <begin position="19"/>
        <end position="218"/>
    </location>
</feature>
<keyword evidence="3" id="KW-1185">Reference proteome</keyword>
<sequence>MKTLLALILLSVASVSFASDTCSYVIKDRYGYEYETHTRLSYNQQAACSDADYACRVAISDGQRNGKYMDAYCEQKSVITPNRPPLPPTSTTMCTTDLVDYYGGIVRSFAGYGNTQWEACNQSEQFCNYELSRDTSRGWRCVTRNGNYPNPYPQPRPPRDTTETCKASRFDPAGYYIQSYIQSYTGPYGSDVKGEACRRAYQQCSYEIRGRQTCRIEG</sequence>
<accession>A0ABU5VYR3</accession>
<evidence type="ECO:0000313" key="2">
    <source>
        <dbReference type="EMBL" id="MEA9358211.1"/>
    </source>
</evidence>
<dbReference type="RefSeq" id="WP_323578527.1">
    <property type="nucleotide sequence ID" value="NZ_JAYGJQ010000003.1"/>
</dbReference>
<dbReference type="Proteomes" id="UP001302274">
    <property type="component" value="Unassembled WGS sequence"/>
</dbReference>
<comment type="caution">
    <text evidence="2">The sequence shown here is derived from an EMBL/GenBank/DDBJ whole genome shotgun (WGS) entry which is preliminary data.</text>
</comment>
<reference evidence="2 3" key="1">
    <citation type="submission" date="2023-11" db="EMBL/GenBank/DDBJ databases">
        <title>A Novel Polar Bacteriovorax (B. antarcticus) Isolated from the Biocrust in Antarctica.</title>
        <authorList>
            <person name="Mun W."/>
            <person name="Choi S.Y."/>
            <person name="Mitchell R.J."/>
        </authorList>
    </citation>
    <scope>NUCLEOTIDE SEQUENCE [LARGE SCALE GENOMIC DNA]</scope>
    <source>
        <strain evidence="2 3">PP10</strain>
    </source>
</reference>
<organism evidence="2 3">
    <name type="scientific">Bacteriovorax antarcticus</name>
    <dbReference type="NCBI Taxonomy" id="3088717"/>
    <lineage>
        <taxon>Bacteria</taxon>
        <taxon>Pseudomonadati</taxon>
        <taxon>Bdellovibrionota</taxon>
        <taxon>Bacteriovoracia</taxon>
        <taxon>Bacteriovoracales</taxon>
        <taxon>Bacteriovoracaceae</taxon>
        <taxon>Bacteriovorax</taxon>
    </lineage>
</organism>
<evidence type="ECO:0000256" key="1">
    <source>
        <dbReference type="SAM" id="SignalP"/>
    </source>
</evidence>
<proteinExistence type="predicted"/>